<evidence type="ECO:0000256" key="3">
    <source>
        <dbReference type="ARBA" id="ARBA00023122"/>
    </source>
</evidence>
<keyword evidence="5" id="KW-0862">Zinc</keyword>
<keyword evidence="5" id="KW-0479">Metal-binding</keyword>
<protein>
    <submittedName>
        <fullName evidence="10">KpsF/GutQ family sugar-phosphate isomerase</fullName>
    </submittedName>
</protein>
<evidence type="ECO:0000256" key="1">
    <source>
        <dbReference type="ARBA" id="ARBA00008165"/>
    </source>
</evidence>
<feature type="site" description="Catalytically relevant" evidence="6">
    <location>
        <position position="64"/>
    </location>
</feature>
<dbReference type="PIRSF" id="PIRSF004692">
    <property type="entry name" value="KdsD_KpsF"/>
    <property type="match status" value="1"/>
</dbReference>
<dbReference type="CDD" id="cd05014">
    <property type="entry name" value="SIS_Kpsf"/>
    <property type="match status" value="1"/>
</dbReference>
<dbReference type="EMBL" id="SCFB01000004">
    <property type="protein sequence ID" value="RZI46688.1"/>
    <property type="molecule type" value="Genomic_DNA"/>
</dbReference>
<dbReference type="Gene3D" id="3.40.50.10490">
    <property type="entry name" value="Glucose-6-phosphate isomerase like protein, domain 1"/>
    <property type="match status" value="1"/>
</dbReference>
<proteinExistence type="inferred from homology"/>
<dbReference type="InterPro" id="IPR001347">
    <property type="entry name" value="SIS_dom"/>
</dbReference>
<keyword evidence="11" id="KW-1185">Reference proteome</keyword>
<organism evidence="10 11">
    <name type="scientific">Candidatus Finniella inopinata</name>
    <dbReference type="NCBI Taxonomy" id="1696036"/>
    <lineage>
        <taxon>Bacteria</taxon>
        <taxon>Pseudomonadati</taxon>
        <taxon>Pseudomonadota</taxon>
        <taxon>Alphaproteobacteria</taxon>
        <taxon>Holosporales</taxon>
        <taxon>Candidatus Paracaedibacteraceae</taxon>
        <taxon>Candidatus Finniella</taxon>
    </lineage>
</organism>
<dbReference type="InterPro" id="IPR046348">
    <property type="entry name" value="SIS_dom_sf"/>
</dbReference>
<feature type="site" description="Catalytically relevant" evidence="6">
    <location>
        <position position="116"/>
    </location>
</feature>
<dbReference type="InterPro" id="IPR035474">
    <property type="entry name" value="SIS_Kpsf"/>
</dbReference>
<dbReference type="AlphaFoldDB" id="A0A4Q7DJZ4"/>
<evidence type="ECO:0000259" key="9">
    <source>
        <dbReference type="PROSITE" id="PS51464"/>
    </source>
</evidence>
<reference evidence="10 11" key="1">
    <citation type="submission" date="2018-10" db="EMBL/GenBank/DDBJ databases">
        <title>An updated phylogeny of the Alphaproteobacteria reveals that the parasitic Rickettsiales and Holosporales have independent origins.</title>
        <authorList>
            <person name="Munoz-Gomez S.A."/>
            <person name="Hess S."/>
            <person name="Burger G."/>
            <person name="Lang B.F."/>
            <person name="Susko E."/>
            <person name="Slamovits C.H."/>
            <person name="Roger A.J."/>
        </authorList>
    </citation>
    <scope>NUCLEOTIDE SEQUENCE [LARGE SCALE GENOMIC DNA]</scope>
    <source>
        <strain evidence="10">HOLO01</strain>
    </source>
</reference>
<dbReference type="SUPFAM" id="SSF53697">
    <property type="entry name" value="SIS domain"/>
    <property type="match status" value="1"/>
</dbReference>
<evidence type="ECO:0000256" key="7">
    <source>
        <dbReference type="PROSITE-ProRule" id="PRU00703"/>
    </source>
</evidence>
<dbReference type="Proteomes" id="UP000293550">
    <property type="component" value="Unassembled WGS sequence"/>
</dbReference>
<dbReference type="CDD" id="cd04604">
    <property type="entry name" value="CBS_pair_SIS_assoc"/>
    <property type="match status" value="1"/>
</dbReference>
<feature type="domain" description="SIS" evidence="9">
    <location>
        <begin position="46"/>
        <end position="189"/>
    </location>
</feature>
<evidence type="ECO:0000256" key="2">
    <source>
        <dbReference type="ARBA" id="ARBA00022737"/>
    </source>
</evidence>
<dbReference type="InterPro" id="IPR004800">
    <property type="entry name" value="KdsD/KpsF-type"/>
</dbReference>
<evidence type="ECO:0000313" key="11">
    <source>
        <dbReference type="Proteomes" id="UP000293550"/>
    </source>
</evidence>
<dbReference type="GO" id="GO:0097367">
    <property type="term" value="F:carbohydrate derivative binding"/>
    <property type="evidence" value="ECO:0007669"/>
    <property type="project" value="InterPro"/>
</dbReference>
<keyword evidence="3 7" id="KW-0129">CBS domain</keyword>
<name>A0A4Q7DJZ4_9PROT</name>
<comment type="similarity">
    <text evidence="1 4">Belongs to the SIS family. GutQ/KpsF subfamily.</text>
</comment>
<dbReference type="InterPro" id="IPR000644">
    <property type="entry name" value="CBS_dom"/>
</dbReference>
<keyword evidence="2" id="KW-0677">Repeat</keyword>
<dbReference type="InterPro" id="IPR046342">
    <property type="entry name" value="CBS_dom_sf"/>
</dbReference>
<gene>
    <name evidence="10" type="ORF">EQU50_02305</name>
</gene>
<dbReference type="Pfam" id="PF01380">
    <property type="entry name" value="SIS"/>
    <property type="match status" value="1"/>
</dbReference>
<dbReference type="SMART" id="SM00116">
    <property type="entry name" value="CBS"/>
    <property type="match status" value="2"/>
</dbReference>
<feature type="site" description="Catalytically relevant" evidence="6">
    <location>
        <position position="198"/>
    </location>
</feature>
<sequence>MAVALVESPLESPTLSYLQIGKDVITAEADALHDLAKSLDRSFEQAITLMAKTQGRLIVSGIGKSGHIGRKITATFASTGQPALFVHPAEASHGDLGMIAKGDVLLLISYSGESKELTTIVDYCRRLSLPIISITGGEQSTLARFSSVSLVLPKVSEACPMGLAPTTSTTVTLALGDALAVALLRRRGFSKQQFHAFHPGGSLGQQLRRIADCMHQGAKIPLLHVSTLMDECLVKMTAHGFGCVGIVDDQEHLVGIITDGDLRRHMNPGLLTQTVDQIMTKNPLTISPDCLVVDALAIFEQKSITSLFVLDDTKTIVGIVHLHDCLRSHAA</sequence>
<dbReference type="Pfam" id="PF00571">
    <property type="entry name" value="CBS"/>
    <property type="match status" value="2"/>
</dbReference>
<accession>A0A4Q7DJZ4</accession>
<evidence type="ECO:0000313" key="10">
    <source>
        <dbReference type="EMBL" id="RZI46688.1"/>
    </source>
</evidence>
<dbReference type="OrthoDB" id="9762536at2"/>
<dbReference type="GO" id="GO:1901135">
    <property type="term" value="P:carbohydrate derivative metabolic process"/>
    <property type="evidence" value="ECO:0007669"/>
    <property type="project" value="InterPro"/>
</dbReference>
<dbReference type="GO" id="GO:0046872">
    <property type="term" value="F:metal ion binding"/>
    <property type="evidence" value="ECO:0007669"/>
    <property type="project" value="UniProtKB-KW"/>
</dbReference>
<dbReference type="PROSITE" id="PS51371">
    <property type="entry name" value="CBS"/>
    <property type="match status" value="2"/>
</dbReference>
<dbReference type="PANTHER" id="PTHR42745">
    <property type="match status" value="1"/>
</dbReference>
<dbReference type="FunFam" id="3.40.50.10490:FF:000011">
    <property type="entry name" value="Arabinose 5-phosphate isomerase"/>
    <property type="match status" value="1"/>
</dbReference>
<keyword evidence="10" id="KW-0413">Isomerase</keyword>
<feature type="binding site" evidence="5">
    <location>
        <position position="87"/>
    </location>
    <ligand>
        <name>Zn(2+)</name>
        <dbReference type="ChEBI" id="CHEBI:29105"/>
    </ligand>
</feature>
<comment type="caution">
    <text evidence="10">The sequence shown here is derived from an EMBL/GenBank/DDBJ whole genome shotgun (WGS) entry which is preliminary data.</text>
</comment>
<dbReference type="Gene3D" id="3.10.580.10">
    <property type="entry name" value="CBS-domain"/>
    <property type="match status" value="1"/>
</dbReference>
<feature type="domain" description="CBS" evidence="8">
    <location>
        <begin position="214"/>
        <end position="272"/>
    </location>
</feature>
<evidence type="ECO:0000256" key="5">
    <source>
        <dbReference type="PIRSR" id="PIRSR004692-2"/>
    </source>
</evidence>
<evidence type="ECO:0000256" key="4">
    <source>
        <dbReference type="PIRNR" id="PIRNR004692"/>
    </source>
</evidence>
<dbReference type="GO" id="GO:0019146">
    <property type="term" value="F:arabinose-5-phosphate isomerase activity"/>
    <property type="evidence" value="ECO:0007669"/>
    <property type="project" value="UniProtKB-ARBA"/>
</dbReference>
<evidence type="ECO:0000259" key="8">
    <source>
        <dbReference type="PROSITE" id="PS51371"/>
    </source>
</evidence>
<dbReference type="InterPro" id="IPR050986">
    <property type="entry name" value="GutQ/KpsF_isomerases"/>
</dbReference>
<dbReference type="PROSITE" id="PS51464">
    <property type="entry name" value="SIS"/>
    <property type="match status" value="1"/>
</dbReference>
<dbReference type="SUPFAM" id="SSF54631">
    <property type="entry name" value="CBS-domain pair"/>
    <property type="match status" value="1"/>
</dbReference>
<feature type="site" description="Catalytically relevant" evidence="6">
    <location>
        <position position="157"/>
    </location>
</feature>
<dbReference type="NCBIfam" id="TIGR00393">
    <property type="entry name" value="kpsF"/>
    <property type="match status" value="1"/>
</dbReference>
<dbReference type="PANTHER" id="PTHR42745:SF1">
    <property type="entry name" value="ARABINOSE 5-PHOSPHATE ISOMERASE KDSD"/>
    <property type="match status" value="1"/>
</dbReference>
<feature type="domain" description="CBS" evidence="8">
    <location>
        <begin position="279"/>
        <end position="331"/>
    </location>
</feature>
<dbReference type="GO" id="GO:0005975">
    <property type="term" value="P:carbohydrate metabolic process"/>
    <property type="evidence" value="ECO:0007669"/>
    <property type="project" value="InterPro"/>
</dbReference>
<evidence type="ECO:0000256" key="6">
    <source>
        <dbReference type="PIRSR" id="PIRSR004692-3"/>
    </source>
</evidence>